<reference evidence="3 4" key="1">
    <citation type="journal article" date="2024" name="IMA Fungus">
        <title>Apiospora arundinis, a panoply of carbohydrate-active enzymes and secondary metabolites.</title>
        <authorList>
            <person name="Sorensen T."/>
            <person name="Petersen C."/>
            <person name="Muurmann A.T."/>
            <person name="Christiansen J.V."/>
            <person name="Brundto M.L."/>
            <person name="Overgaard C.K."/>
            <person name="Boysen A.T."/>
            <person name="Wollenberg R.D."/>
            <person name="Larsen T.O."/>
            <person name="Sorensen J.L."/>
            <person name="Nielsen K.L."/>
            <person name="Sondergaard T.E."/>
        </authorList>
    </citation>
    <scope>NUCLEOTIDE SEQUENCE [LARGE SCALE GENOMIC DNA]</scope>
    <source>
        <strain evidence="3 4">AAU 773</strain>
    </source>
</reference>
<keyword evidence="4" id="KW-1185">Reference proteome</keyword>
<accession>A0ABR2ISQ1</accession>
<organism evidence="3 4">
    <name type="scientific">Apiospora arundinis</name>
    <dbReference type="NCBI Taxonomy" id="335852"/>
    <lineage>
        <taxon>Eukaryota</taxon>
        <taxon>Fungi</taxon>
        <taxon>Dikarya</taxon>
        <taxon>Ascomycota</taxon>
        <taxon>Pezizomycotina</taxon>
        <taxon>Sordariomycetes</taxon>
        <taxon>Xylariomycetidae</taxon>
        <taxon>Amphisphaeriales</taxon>
        <taxon>Apiosporaceae</taxon>
        <taxon>Apiospora</taxon>
    </lineage>
</organism>
<evidence type="ECO:0000313" key="3">
    <source>
        <dbReference type="EMBL" id="KAK8867847.1"/>
    </source>
</evidence>
<dbReference type="EMBL" id="JAPCWZ010000004">
    <property type="protein sequence ID" value="KAK8867847.1"/>
    <property type="molecule type" value="Genomic_DNA"/>
</dbReference>
<keyword evidence="1" id="KW-0175">Coiled coil</keyword>
<feature type="region of interest" description="Disordered" evidence="2">
    <location>
        <begin position="1"/>
        <end position="36"/>
    </location>
</feature>
<sequence length="382" mass="42527">MAHHPSCIPEKTAGKASSPEEDNQPPAPMSQVSSDPEMDNLTQAQQQIKLQNLIQENTRLEQEQLNIQLRYVASIASLEIAQAKIDDTFNKRIWERFALLVSDIKSACKSLVIHDPSQTYSEKYRLWMETASGIPLPIAWDIGQESPEEFLRSLLTAHIFHDVLTSTFPADHLGLDVPMVKFQVELDVQQSLSTPTDGETYIVLMMFGIGGLRVARIRERDTTRHIMESDWLDGEAKVASRDLAREAVKILGAIASSKVDNNTGQRFSVVMPPEVAAGRLAPAYYSALKLKAALVLTSKQYAAQFTGSGQEVNETFMDIEGYVQGNRGNRGVKLCVFPIIRISSPSPETDEDKPLVSYQNLRLTQTQKDVTGELLQKGLVWV</sequence>
<feature type="coiled-coil region" evidence="1">
    <location>
        <begin position="43"/>
        <end position="70"/>
    </location>
</feature>
<dbReference type="Proteomes" id="UP001390339">
    <property type="component" value="Unassembled WGS sequence"/>
</dbReference>
<protein>
    <submittedName>
        <fullName evidence="3">Uncharacterized protein</fullName>
    </submittedName>
</protein>
<name>A0ABR2ISQ1_9PEZI</name>
<proteinExistence type="predicted"/>
<comment type="caution">
    <text evidence="3">The sequence shown here is derived from an EMBL/GenBank/DDBJ whole genome shotgun (WGS) entry which is preliminary data.</text>
</comment>
<evidence type="ECO:0000256" key="2">
    <source>
        <dbReference type="SAM" id="MobiDB-lite"/>
    </source>
</evidence>
<evidence type="ECO:0000313" key="4">
    <source>
        <dbReference type="Proteomes" id="UP001390339"/>
    </source>
</evidence>
<gene>
    <name evidence="3" type="ORF">PGQ11_006425</name>
</gene>
<evidence type="ECO:0000256" key="1">
    <source>
        <dbReference type="SAM" id="Coils"/>
    </source>
</evidence>